<reference evidence="5 6" key="1">
    <citation type="submission" date="2021-01" db="EMBL/GenBank/DDBJ databases">
        <title>Whole genome shotgun sequence of Actinoplanes deccanensis NBRC 13994.</title>
        <authorList>
            <person name="Komaki H."/>
            <person name="Tamura T."/>
        </authorList>
    </citation>
    <scope>NUCLEOTIDE SEQUENCE [LARGE SCALE GENOMIC DNA]</scope>
    <source>
        <strain evidence="5 6">NBRC 13994</strain>
    </source>
</reference>
<keyword evidence="1" id="KW-0805">Transcription regulation</keyword>
<dbReference type="InterPro" id="IPR000792">
    <property type="entry name" value="Tscrpt_reg_LuxR_C"/>
</dbReference>
<gene>
    <name evidence="5" type="ORF">Ade02nite_36210</name>
</gene>
<dbReference type="InterPro" id="IPR029016">
    <property type="entry name" value="GAF-like_dom_sf"/>
</dbReference>
<dbReference type="PANTHER" id="PTHR44688">
    <property type="entry name" value="DNA-BINDING TRANSCRIPTIONAL ACTIVATOR DEVR_DOSR"/>
    <property type="match status" value="1"/>
</dbReference>
<evidence type="ECO:0000256" key="1">
    <source>
        <dbReference type="ARBA" id="ARBA00023015"/>
    </source>
</evidence>
<proteinExistence type="predicted"/>
<dbReference type="PANTHER" id="PTHR44688:SF16">
    <property type="entry name" value="DNA-BINDING TRANSCRIPTIONAL ACTIVATOR DEVR_DOSR"/>
    <property type="match status" value="1"/>
</dbReference>
<dbReference type="Gene3D" id="3.30.450.40">
    <property type="match status" value="1"/>
</dbReference>
<accession>A0ABQ3Y4S2</accession>
<dbReference type="Proteomes" id="UP000609879">
    <property type="component" value="Unassembled WGS sequence"/>
</dbReference>
<keyword evidence="6" id="KW-1185">Reference proteome</keyword>
<feature type="domain" description="HTH luxR-type" evidence="4">
    <location>
        <begin position="255"/>
        <end position="320"/>
    </location>
</feature>
<evidence type="ECO:0000256" key="3">
    <source>
        <dbReference type="ARBA" id="ARBA00023163"/>
    </source>
</evidence>
<dbReference type="Pfam" id="PF00196">
    <property type="entry name" value="GerE"/>
    <property type="match status" value="1"/>
</dbReference>
<keyword evidence="2" id="KW-0238">DNA-binding</keyword>
<comment type="caution">
    <text evidence="5">The sequence shown here is derived from an EMBL/GenBank/DDBJ whole genome shotgun (WGS) entry which is preliminary data.</text>
</comment>
<sequence>MLSERTLAAEISAVATLAAGPEERARALLEPVRRLMAFDAAAVTLFDPVGRRQVTLAREGYPEKMRQYMRGVEFAVDLETVGLRRNALPVRVEDVPVPPETVPVWRDYLLPAGFGDGFGVGLFTSDGRFLGSLIANSESAPLSDENRMVLHRLVPLIAHAVDPLRTVSALAEVVADAVAGRVLTRAGETLELAGLPGHRLLTPDSPTTRAALAVLAEGQVSGSFLCPDGDRVVRVTALACPPQPPGHLRAVLLISPPPGTGLTRRELQVLGLLIEGYTNAGIAEALYVTVRTAVTHIEHVMAKLGVTSRTVAATRALRAGLYIPASVFLPIRKAGAVPQAGVHGNAGHERPQG</sequence>
<dbReference type="RefSeq" id="WP_203764370.1">
    <property type="nucleotide sequence ID" value="NZ_BAAABO010000036.1"/>
</dbReference>
<dbReference type="SMART" id="SM00421">
    <property type="entry name" value="HTH_LUXR"/>
    <property type="match status" value="1"/>
</dbReference>
<dbReference type="InterPro" id="IPR016032">
    <property type="entry name" value="Sig_transdc_resp-reg_C-effctor"/>
</dbReference>
<dbReference type="EMBL" id="BOMI01000067">
    <property type="protein sequence ID" value="GID74980.1"/>
    <property type="molecule type" value="Genomic_DNA"/>
</dbReference>
<protein>
    <recommendedName>
        <fullName evidence="4">HTH luxR-type domain-containing protein</fullName>
    </recommendedName>
</protein>
<evidence type="ECO:0000313" key="6">
    <source>
        <dbReference type="Proteomes" id="UP000609879"/>
    </source>
</evidence>
<dbReference type="PROSITE" id="PS50043">
    <property type="entry name" value="HTH_LUXR_2"/>
    <property type="match status" value="1"/>
</dbReference>
<name>A0ABQ3Y4S2_9ACTN</name>
<dbReference type="InterPro" id="IPR036388">
    <property type="entry name" value="WH-like_DNA-bd_sf"/>
</dbReference>
<evidence type="ECO:0000313" key="5">
    <source>
        <dbReference type="EMBL" id="GID74980.1"/>
    </source>
</evidence>
<dbReference type="SUPFAM" id="SSF55781">
    <property type="entry name" value="GAF domain-like"/>
    <property type="match status" value="1"/>
</dbReference>
<dbReference type="Gene3D" id="1.10.10.10">
    <property type="entry name" value="Winged helix-like DNA-binding domain superfamily/Winged helix DNA-binding domain"/>
    <property type="match status" value="1"/>
</dbReference>
<dbReference type="Pfam" id="PF01590">
    <property type="entry name" value="GAF"/>
    <property type="match status" value="1"/>
</dbReference>
<dbReference type="PRINTS" id="PR00038">
    <property type="entry name" value="HTHLUXR"/>
</dbReference>
<dbReference type="InterPro" id="IPR003018">
    <property type="entry name" value="GAF"/>
</dbReference>
<dbReference type="SUPFAM" id="SSF46894">
    <property type="entry name" value="C-terminal effector domain of the bipartite response regulators"/>
    <property type="match status" value="1"/>
</dbReference>
<evidence type="ECO:0000259" key="4">
    <source>
        <dbReference type="PROSITE" id="PS50043"/>
    </source>
</evidence>
<dbReference type="CDD" id="cd06170">
    <property type="entry name" value="LuxR_C_like"/>
    <property type="match status" value="1"/>
</dbReference>
<keyword evidence="3" id="KW-0804">Transcription</keyword>
<evidence type="ECO:0000256" key="2">
    <source>
        <dbReference type="ARBA" id="ARBA00023125"/>
    </source>
</evidence>
<organism evidence="5 6">
    <name type="scientific">Paractinoplanes deccanensis</name>
    <dbReference type="NCBI Taxonomy" id="113561"/>
    <lineage>
        <taxon>Bacteria</taxon>
        <taxon>Bacillati</taxon>
        <taxon>Actinomycetota</taxon>
        <taxon>Actinomycetes</taxon>
        <taxon>Micromonosporales</taxon>
        <taxon>Micromonosporaceae</taxon>
        <taxon>Paractinoplanes</taxon>
    </lineage>
</organism>